<reference evidence="8" key="2">
    <citation type="submission" date="2020-04" db="EMBL/GenBank/DDBJ databases">
        <authorList>
            <consortium name="NCBI Genome Project"/>
        </authorList>
    </citation>
    <scope>NUCLEOTIDE SEQUENCE</scope>
    <source>
        <strain evidence="8">CBS 342.82</strain>
    </source>
</reference>
<evidence type="ECO:0000313" key="8">
    <source>
        <dbReference type="RefSeq" id="XP_033463350.1"/>
    </source>
</evidence>
<accession>A0A6J3MF84</accession>
<feature type="compositionally biased region" description="Polar residues" evidence="5">
    <location>
        <begin position="39"/>
        <end position="48"/>
    </location>
</feature>
<dbReference type="Proteomes" id="UP000504637">
    <property type="component" value="Unplaced"/>
</dbReference>
<evidence type="ECO:0000256" key="5">
    <source>
        <dbReference type="SAM" id="MobiDB-lite"/>
    </source>
</evidence>
<sequence>MADRPPPSAAAIAIGTAIVSGLMGYYIGQAQSIGVFGGSQKSPATLSGVSRAKGKDEAEDEDEDDDDDDGEEEEEEESIEGLKSFDGNTEECKMVFVVRTDLGMTKGKIAAQCSHATLACYKTLLRTGGNNPTTIHPILRRWERLGQAKIALKCDGGEDDLLVLQAQAVSLGLCAQVIHDAGRTQIAAGSATVLGIGPGPRSVVDGVTGHLKLL</sequence>
<keyword evidence="6" id="KW-0812">Transmembrane</keyword>
<organism evidence="8">
    <name type="scientific">Dissoconium aciculare CBS 342.82</name>
    <dbReference type="NCBI Taxonomy" id="1314786"/>
    <lineage>
        <taxon>Eukaryota</taxon>
        <taxon>Fungi</taxon>
        <taxon>Dikarya</taxon>
        <taxon>Ascomycota</taxon>
        <taxon>Pezizomycotina</taxon>
        <taxon>Dothideomycetes</taxon>
        <taxon>Dothideomycetidae</taxon>
        <taxon>Mycosphaerellales</taxon>
        <taxon>Dissoconiaceae</taxon>
        <taxon>Dissoconium</taxon>
    </lineage>
</organism>
<keyword evidence="2" id="KW-0378">Hydrolase</keyword>
<feature type="compositionally biased region" description="Acidic residues" evidence="5">
    <location>
        <begin position="57"/>
        <end position="79"/>
    </location>
</feature>
<feature type="transmembrane region" description="Helical" evidence="6">
    <location>
        <begin position="6"/>
        <end position="27"/>
    </location>
</feature>
<dbReference type="SUPFAM" id="SSF102462">
    <property type="entry name" value="Peptidyl-tRNA hydrolase II"/>
    <property type="match status" value="1"/>
</dbReference>
<feature type="region of interest" description="Disordered" evidence="5">
    <location>
        <begin position="38"/>
        <end position="84"/>
    </location>
</feature>
<evidence type="ECO:0000313" key="7">
    <source>
        <dbReference type="Proteomes" id="UP000504637"/>
    </source>
</evidence>
<dbReference type="PANTHER" id="PTHR12649:SF11">
    <property type="entry name" value="PEPTIDYL-TRNA HYDROLASE 2, MITOCHONDRIAL"/>
    <property type="match status" value="1"/>
</dbReference>
<evidence type="ECO:0000256" key="4">
    <source>
        <dbReference type="ARBA" id="ARBA00048707"/>
    </source>
</evidence>
<dbReference type="GO" id="GO:0005829">
    <property type="term" value="C:cytosol"/>
    <property type="evidence" value="ECO:0007669"/>
    <property type="project" value="TreeGrafter"/>
</dbReference>
<gene>
    <name evidence="8" type="ORF">K489DRAFT_350807</name>
</gene>
<dbReference type="CDD" id="cd02430">
    <property type="entry name" value="PTH2"/>
    <property type="match status" value="1"/>
</dbReference>
<keyword evidence="6" id="KW-0472">Membrane</keyword>
<keyword evidence="6" id="KW-1133">Transmembrane helix</keyword>
<dbReference type="InterPro" id="IPR023476">
    <property type="entry name" value="Pep_tRNA_hydro_II_dom_sf"/>
</dbReference>
<dbReference type="Pfam" id="PF01981">
    <property type="entry name" value="PTH2"/>
    <property type="match status" value="1"/>
</dbReference>
<proteinExistence type="inferred from homology"/>
<comment type="catalytic activity">
    <reaction evidence="4">
        <text>an N-acyl-L-alpha-aminoacyl-tRNA + H2O = an N-acyl-L-amino acid + a tRNA + H(+)</text>
        <dbReference type="Rhea" id="RHEA:54448"/>
        <dbReference type="Rhea" id="RHEA-COMP:10123"/>
        <dbReference type="Rhea" id="RHEA-COMP:13883"/>
        <dbReference type="ChEBI" id="CHEBI:15377"/>
        <dbReference type="ChEBI" id="CHEBI:15378"/>
        <dbReference type="ChEBI" id="CHEBI:59874"/>
        <dbReference type="ChEBI" id="CHEBI:78442"/>
        <dbReference type="ChEBI" id="CHEBI:138191"/>
        <dbReference type="EC" id="3.1.1.29"/>
    </reaction>
</comment>
<dbReference type="FunFam" id="3.40.1490.10:FF:000001">
    <property type="entry name" value="Peptidyl-tRNA hydrolase 2"/>
    <property type="match status" value="1"/>
</dbReference>
<evidence type="ECO:0000256" key="3">
    <source>
        <dbReference type="ARBA" id="ARBA00038050"/>
    </source>
</evidence>
<dbReference type="NCBIfam" id="TIGR00283">
    <property type="entry name" value="arch_pth2"/>
    <property type="match status" value="1"/>
</dbReference>
<reference evidence="8" key="3">
    <citation type="submission" date="2025-08" db="UniProtKB">
        <authorList>
            <consortium name="RefSeq"/>
        </authorList>
    </citation>
    <scope>IDENTIFICATION</scope>
    <source>
        <strain evidence="8">CBS 342.82</strain>
    </source>
</reference>
<keyword evidence="7" id="KW-1185">Reference proteome</keyword>
<evidence type="ECO:0000256" key="1">
    <source>
        <dbReference type="ARBA" id="ARBA00013260"/>
    </source>
</evidence>
<dbReference type="EC" id="3.1.1.29" evidence="1"/>
<dbReference type="PANTHER" id="PTHR12649">
    <property type="entry name" value="PEPTIDYL-TRNA HYDROLASE 2"/>
    <property type="match status" value="1"/>
</dbReference>
<reference evidence="8" key="1">
    <citation type="submission" date="2020-01" db="EMBL/GenBank/DDBJ databases">
        <authorList>
            <consortium name="DOE Joint Genome Institute"/>
            <person name="Haridas S."/>
            <person name="Albert R."/>
            <person name="Binder M."/>
            <person name="Bloem J."/>
            <person name="Labutti K."/>
            <person name="Salamov A."/>
            <person name="Andreopoulos B."/>
            <person name="Baker S.E."/>
            <person name="Barry K."/>
            <person name="Bills G."/>
            <person name="Bluhm B.H."/>
            <person name="Cannon C."/>
            <person name="Castanera R."/>
            <person name="Culley D.E."/>
            <person name="Daum C."/>
            <person name="Ezra D."/>
            <person name="Gonzalez J.B."/>
            <person name="Henrissat B."/>
            <person name="Kuo A."/>
            <person name="Liang C."/>
            <person name="Lipzen A."/>
            <person name="Lutzoni F."/>
            <person name="Magnuson J."/>
            <person name="Mondo S."/>
            <person name="Nolan M."/>
            <person name="Ohm R."/>
            <person name="Pangilinan J."/>
            <person name="Park H.-J."/>
            <person name="Ramirez L."/>
            <person name="Alfaro M."/>
            <person name="Sun H."/>
            <person name="Tritt A."/>
            <person name="Yoshinaga Y."/>
            <person name="Zwiers L.-H."/>
            <person name="Turgeon B.G."/>
            <person name="Goodwin S.B."/>
            <person name="Spatafora J.W."/>
            <person name="Crous P.W."/>
            <person name="Grigoriev I.V."/>
        </authorList>
    </citation>
    <scope>NUCLEOTIDE SEQUENCE</scope>
    <source>
        <strain evidence="8">CBS 342.82</strain>
    </source>
</reference>
<name>A0A6J3MF84_9PEZI</name>
<dbReference type="GO" id="GO:0004045">
    <property type="term" value="F:peptidyl-tRNA hydrolase activity"/>
    <property type="evidence" value="ECO:0007669"/>
    <property type="project" value="UniProtKB-EC"/>
</dbReference>
<dbReference type="GeneID" id="54360233"/>
<dbReference type="RefSeq" id="XP_033463350.1">
    <property type="nucleotide sequence ID" value="XM_033602433.1"/>
</dbReference>
<comment type="similarity">
    <text evidence="3">Belongs to the PTH2 family.</text>
</comment>
<protein>
    <recommendedName>
        <fullName evidence="1">peptidyl-tRNA hydrolase</fullName>
        <ecNumber evidence="1">3.1.1.29</ecNumber>
    </recommendedName>
</protein>
<dbReference type="AlphaFoldDB" id="A0A6J3MF84"/>
<dbReference type="Gene3D" id="3.40.1490.10">
    <property type="entry name" value="Bit1"/>
    <property type="match status" value="1"/>
</dbReference>
<evidence type="ECO:0000256" key="2">
    <source>
        <dbReference type="ARBA" id="ARBA00022801"/>
    </source>
</evidence>
<dbReference type="OrthoDB" id="1733656at2759"/>
<evidence type="ECO:0000256" key="6">
    <source>
        <dbReference type="SAM" id="Phobius"/>
    </source>
</evidence>
<dbReference type="InterPro" id="IPR002833">
    <property type="entry name" value="PTH2"/>
</dbReference>